<sequence>MAAAPQVGSNPTSPTGAAAPPANAAAMEEKKRAAAKVVTTLFPRIPKVTTLLLEFYIKREDTIVLTREPLSHFCQEEVVLAAQDILDKLNRQVITFQDVRDTAENLIGKVTPA</sequence>
<gene>
    <name evidence="1" type="ORF">HPB50_015180</name>
</gene>
<proteinExistence type="predicted"/>
<evidence type="ECO:0000313" key="1">
    <source>
        <dbReference type="EMBL" id="KAH6922510.1"/>
    </source>
</evidence>
<name>A0ACB7RJC0_HYAAI</name>
<protein>
    <submittedName>
        <fullName evidence="1">Uncharacterized protein</fullName>
    </submittedName>
</protein>
<comment type="caution">
    <text evidence="1">The sequence shown here is derived from an EMBL/GenBank/DDBJ whole genome shotgun (WGS) entry which is preliminary data.</text>
</comment>
<accession>A0ACB7RJC0</accession>
<organism evidence="1 2">
    <name type="scientific">Hyalomma asiaticum</name>
    <name type="common">Tick</name>
    <dbReference type="NCBI Taxonomy" id="266040"/>
    <lineage>
        <taxon>Eukaryota</taxon>
        <taxon>Metazoa</taxon>
        <taxon>Ecdysozoa</taxon>
        <taxon>Arthropoda</taxon>
        <taxon>Chelicerata</taxon>
        <taxon>Arachnida</taxon>
        <taxon>Acari</taxon>
        <taxon>Parasitiformes</taxon>
        <taxon>Ixodida</taxon>
        <taxon>Ixodoidea</taxon>
        <taxon>Ixodidae</taxon>
        <taxon>Hyalomminae</taxon>
        <taxon>Hyalomma</taxon>
    </lineage>
</organism>
<evidence type="ECO:0000313" key="2">
    <source>
        <dbReference type="Proteomes" id="UP000821845"/>
    </source>
</evidence>
<dbReference type="Proteomes" id="UP000821845">
    <property type="component" value="Chromosome 9"/>
</dbReference>
<reference evidence="1" key="1">
    <citation type="submission" date="2020-05" db="EMBL/GenBank/DDBJ databases">
        <title>Large-scale comparative analyses of tick genomes elucidate their genetic diversity and vector capacities.</title>
        <authorList>
            <person name="Jia N."/>
            <person name="Wang J."/>
            <person name="Shi W."/>
            <person name="Du L."/>
            <person name="Sun Y."/>
            <person name="Zhan W."/>
            <person name="Jiang J."/>
            <person name="Wang Q."/>
            <person name="Zhang B."/>
            <person name="Ji P."/>
            <person name="Sakyi L.B."/>
            <person name="Cui X."/>
            <person name="Yuan T."/>
            <person name="Jiang B."/>
            <person name="Yang W."/>
            <person name="Lam T.T.-Y."/>
            <person name="Chang Q."/>
            <person name="Ding S."/>
            <person name="Wang X."/>
            <person name="Zhu J."/>
            <person name="Ruan X."/>
            <person name="Zhao L."/>
            <person name="Wei J."/>
            <person name="Que T."/>
            <person name="Du C."/>
            <person name="Cheng J."/>
            <person name="Dai P."/>
            <person name="Han X."/>
            <person name="Huang E."/>
            <person name="Gao Y."/>
            <person name="Liu J."/>
            <person name="Shao H."/>
            <person name="Ye R."/>
            <person name="Li L."/>
            <person name="Wei W."/>
            <person name="Wang X."/>
            <person name="Wang C."/>
            <person name="Yang T."/>
            <person name="Huo Q."/>
            <person name="Li W."/>
            <person name="Guo W."/>
            <person name="Chen H."/>
            <person name="Zhou L."/>
            <person name="Ni X."/>
            <person name="Tian J."/>
            <person name="Zhou Y."/>
            <person name="Sheng Y."/>
            <person name="Liu T."/>
            <person name="Pan Y."/>
            <person name="Xia L."/>
            <person name="Li J."/>
            <person name="Zhao F."/>
            <person name="Cao W."/>
        </authorList>
    </citation>
    <scope>NUCLEOTIDE SEQUENCE</scope>
    <source>
        <strain evidence="1">Hyas-2018</strain>
    </source>
</reference>
<dbReference type="EMBL" id="CM023489">
    <property type="protein sequence ID" value="KAH6922510.1"/>
    <property type="molecule type" value="Genomic_DNA"/>
</dbReference>
<keyword evidence="2" id="KW-1185">Reference proteome</keyword>